<name>A0A2S9WRN1_9FLAO</name>
<comment type="caution">
    <text evidence="1">The sequence shown here is derived from an EMBL/GenBank/DDBJ whole genome shotgun (WGS) entry which is preliminary data.</text>
</comment>
<proteinExistence type="predicted"/>
<dbReference type="Gene3D" id="3.40.30.10">
    <property type="entry name" value="Glutaredoxin"/>
    <property type="match status" value="1"/>
</dbReference>
<dbReference type="PANTHER" id="PTHR36057:SF1">
    <property type="entry name" value="LIPOPROTEIN LIPID ATTACHMENT SITE-LIKE PROTEIN, PUTATIVE (DUF1223)-RELATED"/>
    <property type="match status" value="1"/>
</dbReference>
<evidence type="ECO:0008006" key="3">
    <source>
        <dbReference type="Google" id="ProtNLM"/>
    </source>
</evidence>
<accession>A0A2S9WRN1</accession>
<gene>
    <name evidence="1" type="ORF">BST86_03080</name>
</gene>
<dbReference type="RefSeq" id="WP_172443305.1">
    <property type="nucleotide sequence ID" value="NZ_MQUC01000003.1"/>
</dbReference>
<protein>
    <recommendedName>
        <fullName evidence="3">DUF1223 domain-containing protein</fullName>
    </recommendedName>
</protein>
<sequence length="230" mass="25730">MLAFQHNKREEQSNEKQIQNGVNVVELFTSQGCSSCPPADALLSEVKDDENVIALSYHVDYWNYLGWKDPYSKKEYSAYQRDYATELNSGVYTPQMVVNGNKEFVGSREKTLKNSLINKSNVTALPAPVVTKKNTSVDFSYALNEVKDFDRAYALLLIDDETTAVAKGENARKQLRNTNVVIQRMAIDKNTPNGTQSFQLQTNSKTDYKVAIIVQDKDLEILAAGISVTG</sequence>
<evidence type="ECO:0000313" key="2">
    <source>
        <dbReference type="Proteomes" id="UP000239532"/>
    </source>
</evidence>
<reference evidence="1 2" key="1">
    <citation type="submission" date="2016-11" db="EMBL/GenBank/DDBJ databases">
        <title>Trade-off between light-utilization and light-protection in marine flavobacteria.</title>
        <authorList>
            <person name="Kumagai Y."/>
        </authorList>
    </citation>
    <scope>NUCLEOTIDE SEQUENCE [LARGE SCALE GENOMIC DNA]</scope>
    <source>
        <strain evidence="1 2">JCM 17109</strain>
    </source>
</reference>
<evidence type="ECO:0000313" key="1">
    <source>
        <dbReference type="EMBL" id="PRP66141.1"/>
    </source>
</evidence>
<keyword evidence="2" id="KW-1185">Reference proteome</keyword>
<dbReference type="InterPro" id="IPR036249">
    <property type="entry name" value="Thioredoxin-like_sf"/>
</dbReference>
<dbReference type="SUPFAM" id="SSF52833">
    <property type="entry name" value="Thioredoxin-like"/>
    <property type="match status" value="1"/>
</dbReference>
<dbReference type="InterPro" id="IPR010634">
    <property type="entry name" value="DUF1223"/>
</dbReference>
<dbReference type="AlphaFoldDB" id="A0A2S9WRN1"/>
<dbReference type="Pfam" id="PF06764">
    <property type="entry name" value="DUF1223"/>
    <property type="match status" value="1"/>
</dbReference>
<dbReference type="EMBL" id="MQUC01000003">
    <property type="protein sequence ID" value="PRP66141.1"/>
    <property type="molecule type" value="Genomic_DNA"/>
</dbReference>
<organism evidence="1 2">
    <name type="scientific">Nonlabens agnitus</name>
    <dbReference type="NCBI Taxonomy" id="870484"/>
    <lineage>
        <taxon>Bacteria</taxon>
        <taxon>Pseudomonadati</taxon>
        <taxon>Bacteroidota</taxon>
        <taxon>Flavobacteriia</taxon>
        <taxon>Flavobacteriales</taxon>
        <taxon>Flavobacteriaceae</taxon>
        <taxon>Nonlabens</taxon>
    </lineage>
</organism>
<dbReference type="Proteomes" id="UP000239532">
    <property type="component" value="Unassembled WGS sequence"/>
</dbReference>
<dbReference type="PANTHER" id="PTHR36057">
    <property type="match status" value="1"/>
</dbReference>